<feature type="domain" description="Response regulatory" evidence="9">
    <location>
        <begin position="14"/>
        <end position="131"/>
    </location>
</feature>
<feature type="region of interest" description="Disordered" evidence="7">
    <location>
        <begin position="524"/>
        <end position="543"/>
    </location>
</feature>
<dbReference type="RefSeq" id="WP_058963309.1">
    <property type="nucleotide sequence ID" value="NZ_CABKVM010000014.1"/>
</dbReference>
<dbReference type="Gene3D" id="1.10.10.60">
    <property type="entry name" value="Homeodomain-like"/>
    <property type="match status" value="2"/>
</dbReference>
<evidence type="ECO:0000256" key="3">
    <source>
        <dbReference type="ARBA" id="ARBA00023125"/>
    </source>
</evidence>
<dbReference type="InterPro" id="IPR009057">
    <property type="entry name" value="Homeodomain-like_sf"/>
</dbReference>
<comment type="caution">
    <text evidence="10">The sequence shown here is derived from an EMBL/GenBank/DDBJ whole genome shotgun (WGS) entry which is preliminary data.</text>
</comment>
<dbReference type="Pfam" id="PF12833">
    <property type="entry name" value="HTH_18"/>
    <property type="match status" value="1"/>
</dbReference>
<evidence type="ECO:0000256" key="2">
    <source>
        <dbReference type="ARBA" id="ARBA00023015"/>
    </source>
</evidence>
<dbReference type="Proteomes" id="UP000295184">
    <property type="component" value="Unassembled WGS sequence"/>
</dbReference>
<feature type="compositionally biased region" description="Basic and acidic residues" evidence="7">
    <location>
        <begin position="525"/>
        <end position="543"/>
    </location>
</feature>
<evidence type="ECO:0000256" key="1">
    <source>
        <dbReference type="ARBA" id="ARBA00018672"/>
    </source>
</evidence>
<dbReference type="SMART" id="SM00448">
    <property type="entry name" value="REC"/>
    <property type="match status" value="1"/>
</dbReference>
<organism evidence="10 11">
    <name type="scientific">Allofournierella massiliensis</name>
    <dbReference type="NCBI Taxonomy" id="1650663"/>
    <lineage>
        <taxon>Bacteria</taxon>
        <taxon>Bacillati</taxon>
        <taxon>Bacillota</taxon>
        <taxon>Clostridia</taxon>
        <taxon>Eubacteriales</taxon>
        <taxon>Oscillospiraceae</taxon>
        <taxon>Allofournierella</taxon>
    </lineage>
</organism>
<dbReference type="InterPro" id="IPR011006">
    <property type="entry name" value="CheY-like_superfamily"/>
</dbReference>
<dbReference type="AlphaFoldDB" id="A0A4V2QAR7"/>
<dbReference type="GO" id="GO:0000160">
    <property type="term" value="P:phosphorelay signal transduction system"/>
    <property type="evidence" value="ECO:0007669"/>
    <property type="project" value="InterPro"/>
</dbReference>
<keyword evidence="2" id="KW-0805">Transcription regulation</keyword>
<dbReference type="EMBL" id="SLUM01000034">
    <property type="protein sequence ID" value="TCL53442.1"/>
    <property type="molecule type" value="Genomic_DNA"/>
</dbReference>
<dbReference type="GO" id="GO:0003700">
    <property type="term" value="F:DNA-binding transcription factor activity"/>
    <property type="evidence" value="ECO:0007669"/>
    <property type="project" value="InterPro"/>
</dbReference>
<dbReference type="SUPFAM" id="SSF52172">
    <property type="entry name" value="CheY-like"/>
    <property type="match status" value="1"/>
</dbReference>
<dbReference type="Pfam" id="PF00072">
    <property type="entry name" value="Response_reg"/>
    <property type="match status" value="1"/>
</dbReference>
<dbReference type="InterPro" id="IPR018062">
    <property type="entry name" value="HTH_AraC-typ_CS"/>
</dbReference>
<sequence>MQWNKPEKGGTTLCVLIVDDDQPTVDAIASAVHWAELGIGTVLRAYNIDQAKQIITTRTVDLIISDIEMPKGSGLDLLHWYRQSGGENEFILLTCHENFSYASKALHDRATEYLLKPFSVEVMEVALRRIVLRKSEQDQLRRENRRKMQAVFWNDLLEGHYEGNPGRMQKAMQEHFIEDAVSRKYQLVVSRITDLDRDLERFGRELLLFALENIHAEILSGQLEPDYVFSRMQRDCLVLITICPEQEARRIEEQCQRLILSYQRVMQGVMTCCISQPCTPDQFCRAWREAFDQIENNVAKYGSWFHAATKAEQASTMQVHLDLKRLKTMLAEQDKKQILEYLKARMEERLHTGTLTETSLHQMQTELTQAVHAYLALDDIQISILQQGGSLADLEQKASQSMLDFVRWASFLLTTAFGKKQELEQQQTLSQKVQRYIRAHFSEPIDRNSIAAAMYLSPEHLGKMYKKETGTSIKDYLTEYRLQKARELLKKPGIRISDAALAVGFDNFTYFSTMFKKQTGLTPNEYRKQMHSPEKMEGEERID</sequence>
<gene>
    <name evidence="10" type="ORF">EDD77_13417</name>
</gene>
<evidence type="ECO:0000313" key="11">
    <source>
        <dbReference type="Proteomes" id="UP000295184"/>
    </source>
</evidence>
<evidence type="ECO:0000256" key="6">
    <source>
        <dbReference type="PROSITE-ProRule" id="PRU00169"/>
    </source>
</evidence>
<evidence type="ECO:0000256" key="4">
    <source>
        <dbReference type="ARBA" id="ARBA00023163"/>
    </source>
</evidence>
<reference evidence="10 11" key="1">
    <citation type="submission" date="2019-03" db="EMBL/GenBank/DDBJ databases">
        <title>Genomic Encyclopedia of Type Strains, Phase IV (KMG-IV): sequencing the most valuable type-strain genomes for metagenomic binning, comparative biology and taxonomic classification.</title>
        <authorList>
            <person name="Goeker M."/>
        </authorList>
    </citation>
    <scope>NUCLEOTIDE SEQUENCE [LARGE SCALE GENOMIC DNA]</scope>
    <source>
        <strain evidence="10 11">DSM 100451</strain>
    </source>
</reference>
<dbReference type="PROSITE" id="PS00041">
    <property type="entry name" value="HTH_ARAC_FAMILY_1"/>
    <property type="match status" value="1"/>
</dbReference>
<dbReference type="InterPro" id="IPR020449">
    <property type="entry name" value="Tscrpt_reg_AraC-type_HTH"/>
</dbReference>
<proteinExistence type="predicted"/>
<dbReference type="GO" id="GO:0043565">
    <property type="term" value="F:sequence-specific DNA binding"/>
    <property type="evidence" value="ECO:0007669"/>
    <property type="project" value="InterPro"/>
</dbReference>
<feature type="domain" description="HTH araC/xylS-type" evidence="8">
    <location>
        <begin position="431"/>
        <end position="529"/>
    </location>
</feature>
<dbReference type="CDD" id="cd17536">
    <property type="entry name" value="REC_YesN-like"/>
    <property type="match status" value="1"/>
</dbReference>
<dbReference type="STRING" id="1650663.GCA_001486665_00803"/>
<dbReference type="InterPro" id="IPR001789">
    <property type="entry name" value="Sig_transdc_resp-reg_receiver"/>
</dbReference>
<evidence type="ECO:0000259" key="8">
    <source>
        <dbReference type="PROSITE" id="PS01124"/>
    </source>
</evidence>
<evidence type="ECO:0000259" key="9">
    <source>
        <dbReference type="PROSITE" id="PS50110"/>
    </source>
</evidence>
<keyword evidence="6" id="KW-0597">Phosphoprotein</keyword>
<evidence type="ECO:0000256" key="7">
    <source>
        <dbReference type="SAM" id="MobiDB-lite"/>
    </source>
</evidence>
<dbReference type="PANTHER" id="PTHR43280:SF10">
    <property type="entry name" value="REGULATORY PROTEIN POCR"/>
    <property type="match status" value="1"/>
</dbReference>
<evidence type="ECO:0000256" key="5">
    <source>
        <dbReference type="ARBA" id="ARBA00024867"/>
    </source>
</evidence>
<dbReference type="PROSITE" id="PS01124">
    <property type="entry name" value="HTH_ARAC_FAMILY_2"/>
    <property type="match status" value="1"/>
</dbReference>
<name>A0A4V2QAR7_9FIRM</name>
<comment type="function">
    <text evidence="5">May play the central regulatory role in sporulation. It may be an element of the effector pathway responsible for the activation of sporulation genes in response to nutritional stress. Spo0A may act in concert with spo0H (a sigma factor) to control the expression of some genes that are critical to the sporulation process.</text>
</comment>
<dbReference type="InterPro" id="IPR018060">
    <property type="entry name" value="HTH_AraC"/>
</dbReference>
<dbReference type="PRINTS" id="PR00032">
    <property type="entry name" value="HTHARAC"/>
</dbReference>
<dbReference type="SMART" id="SM00342">
    <property type="entry name" value="HTH_ARAC"/>
    <property type="match status" value="1"/>
</dbReference>
<keyword evidence="4" id="KW-0804">Transcription</keyword>
<accession>A0A4V2QAR7</accession>
<keyword evidence="3" id="KW-0238">DNA-binding</keyword>
<feature type="modified residue" description="4-aspartylphosphate" evidence="6">
    <location>
        <position position="66"/>
    </location>
</feature>
<dbReference type="PROSITE" id="PS50110">
    <property type="entry name" value="RESPONSE_REGULATORY"/>
    <property type="match status" value="1"/>
</dbReference>
<dbReference type="SUPFAM" id="SSF46689">
    <property type="entry name" value="Homeodomain-like"/>
    <property type="match status" value="2"/>
</dbReference>
<evidence type="ECO:0000313" key="10">
    <source>
        <dbReference type="EMBL" id="TCL53442.1"/>
    </source>
</evidence>
<dbReference type="PANTHER" id="PTHR43280">
    <property type="entry name" value="ARAC-FAMILY TRANSCRIPTIONAL REGULATOR"/>
    <property type="match status" value="1"/>
</dbReference>
<dbReference type="Gene3D" id="3.40.50.2300">
    <property type="match status" value="1"/>
</dbReference>
<protein>
    <recommendedName>
        <fullName evidence="1">Stage 0 sporulation protein A homolog</fullName>
    </recommendedName>
</protein>